<dbReference type="Proteomes" id="UP001056120">
    <property type="component" value="Linkage Group LG07"/>
</dbReference>
<keyword evidence="2" id="KW-1185">Reference proteome</keyword>
<organism evidence="1 2">
    <name type="scientific">Smallanthus sonchifolius</name>
    <dbReference type="NCBI Taxonomy" id="185202"/>
    <lineage>
        <taxon>Eukaryota</taxon>
        <taxon>Viridiplantae</taxon>
        <taxon>Streptophyta</taxon>
        <taxon>Embryophyta</taxon>
        <taxon>Tracheophyta</taxon>
        <taxon>Spermatophyta</taxon>
        <taxon>Magnoliopsida</taxon>
        <taxon>eudicotyledons</taxon>
        <taxon>Gunneridae</taxon>
        <taxon>Pentapetalae</taxon>
        <taxon>asterids</taxon>
        <taxon>campanulids</taxon>
        <taxon>Asterales</taxon>
        <taxon>Asteraceae</taxon>
        <taxon>Asteroideae</taxon>
        <taxon>Heliantheae alliance</taxon>
        <taxon>Millerieae</taxon>
        <taxon>Smallanthus</taxon>
    </lineage>
</organism>
<dbReference type="EMBL" id="CM042024">
    <property type="protein sequence ID" value="KAI3811272.1"/>
    <property type="molecule type" value="Genomic_DNA"/>
</dbReference>
<evidence type="ECO:0000313" key="2">
    <source>
        <dbReference type="Proteomes" id="UP001056120"/>
    </source>
</evidence>
<accession>A0ACB9IW78</accession>
<reference evidence="1 2" key="2">
    <citation type="journal article" date="2022" name="Mol. Ecol. Resour.">
        <title>The genomes of chicory, endive, great burdock and yacon provide insights into Asteraceae paleo-polyploidization history and plant inulin production.</title>
        <authorList>
            <person name="Fan W."/>
            <person name="Wang S."/>
            <person name="Wang H."/>
            <person name="Wang A."/>
            <person name="Jiang F."/>
            <person name="Liu H."/>
            <person name="Zhao H."/>
            <person name="Xu D."/>
            <person name="Zhang Y."/>
        </authorList>
    </citation>
    <scope>NUCLEOTIDE SEQUENCE [LARGE SCALE GENOMIC DNA]</scope>
    <source>
        <strain evidence="2">cv. Yunnan</strain>
        <tissue evidence="1">Leaves</tissue>
    </source>
</reference>
<protein>
    <submittedName>
        <fullName evidence="1">Uncharacterized protein</fullName>
    </submittedName>
</protein>
<gene>
    <name evidence="1" type="ORF">L1987_20992</name>
</gene>
<name>A0ACB9IW78_9ASTR</name>
<proteinExistence type="predicted"/>
<sequence length="66" mass="7084">MVIFAVLLITILKGLSVGLPRQATCTTTRLGTFSWLMTNDGKPLPLYQKAFFGLVAGAIEAKTNAI</sequence>
<reference evidence="2" key="1">
    <citation type="journal article" date="2022" name="Mol. Ecol. Resour.">
        <title>The genomes of chicory, endive, great burdock and yacon provide insights into Asteraceae palaeo-polyploidization history and plant inulin production.</title>
        <authorList>
            <person name="Fan W."/>
            <person name="Wang S."/>
            <person name="Wang H."/>
            <person name="Wang A."/>
            <person name="Jiang F."/>
            <person name="Liu H."/>
            <person name="Zhao H."/>
            <person name="Xu D."/>
            <person name="Zhang Y."/>
        </authorList>
    </citation>
    <scope>NUCLEOTIDE SEQUENCE [LARGE SCALE GENOMIC DNA]</scope>
    <source>
        <strain evidence="2">cv. Yunnan</strain>
    </source>
</reference>
<comment type="caution">
    <text evidence="1">The sequence shown here is derived from an EMBL/GenBank/DDBJ whole genome shotgun (WGS) entry which is preliminary data.</text>
</comment>
<evidence type="ECO:0000313" key="1">
    <source>
        <dbReference type="EMBL" id="KAI3811272.1"/>
    </source>
</evidence>